<comment type="caution">
    <text evidence="1">The sequence shown here is derived from an EMBL/GenBank/DDBJ whole genome shotgun (WGS) entry which is preliminary data.</text>
</comment>
<dbReference type="EMBL" id="JADQCH020000001">
    <property type="protein sequence ID" value="MEY2344050.1"/>
    <property type="molecule type" value="Genomic_DNA"/>
</dbReference>
<proteinExistence type="predicted"/>
<accession>A0ABD5LTT2</accession>
<dbReference type="AlphaFoldDB" id="A0ABD5LTT2"/>
<name>A0ABD5LTT2_PROMI</name>
<sequence length="92" mass="10456">MLPNSKLDDLDPQYYASSVPIAAIGEWALGQYATVKELKEIIPKPIFGHKSYYCYVTYQALSITHFMIKPVIVLLSKSQMVNYIFMIILPIA</sequence>
<gene>
    <name evidence="1" type="ORF">I3679_007245</name>
</gene>
<reference evidence="1" key="1">
    <citation type="submission" date="2021-05" db="EMBL/GenBank/DDBJ databases">
        <title>First report of NDM-5 and VEB-6 producing Proteus mirabilis isolated from blood of a sepsis patient in Kolkata, India.</title>
        <authorList>
            <person name="Halder G."/>
            <person name="Chaudhuri B."/>
            <person name="Dutta S."/>
        </authorList>
    </citation>
    <scope>NUCLEOTIDE SEQUENCE [LARGE SCALE GENOMIC DNA]</scope>
    <source>
        <strain evidence="1">7049</strain>
    </source>
</reference>
<organism evidence="1">
    <name type="scientific">Proteus mirabilis</name>
    <dbReference type="NCBI Taxonomy" id="584"/>
    <lineage>
        <taxon>Bacteria</taxon>
        <taxon>Pseudomonadati</taxon>
        <taxon>Pseudomonadota</taxon>
        <taxon>Gammaproteobacteria</taxon>
        <taxon>Enterobacterales</taxon>
        <taxon>Morganellaceae</taxon>
        <taxon>Proteus</taxon>
    </lineage>
</organism>
<evidence type="ECO:0000313" key="1">
    <source>
        <dbReference type="EMBL" id="MEY2344050.1"/>
    </source>
</evidence>
<protein>
    <submittedName>
        <fullName evidence="1">Uncharacterized protein</fullName>
    </submittedName>
</protein>